<gene>
    <name evidence="1" type="ORF">MTR66_21000</name>
</gene>
<evidence type="ECO:0008006" key="3">
    <source>
        <dbReference type="Google" id="ProtNLM"/>
    </source>
</evidence>
<organism evidence="1 2">
    <name type="scientific">Novosphingobium beihaiensis</name>
    <dbReference type="NCBI Taxonomy" id="2930389"/>
    <lineage>
        <taxon>Bacteria</taxon>
        <taxon>Pseudomonadati</taxon>
        <taxon>Pseudomonadota</taxon>
        <taxon>Alphaproteobacteria</taxon>
        <taxon>Sphingomonadales</taxon>
        <taxon>Sphingomonadaceae</taxon>
        <taxon>Novosphingobium</taxon>
    </lineage>
</organism>
<comment type="caution">
    <text evidence="1">The sequence shown here is derived from an EMBL/GenBank/DDBJ whole genome shotgun (WGS) entry which is preliminary data.</text>
</comment>
<evidence type="ECO:0000313" key="2">
    <source>
        <dbReference type="Proteomes" id="UP001202281"/>
    </source>
</evidence>
<proteinExistence type="predicted"/>
<dbReference type="Gene3D" id="1.25.40.10">
    <property type="entry name" value="Tetratricopeptide repeat domain"/>
    <property type="match status" value="1"/>
</dbReference>
<dbReference type="Proteomes" id="UP001202281">
    <property type="component" value="Unassembled WGS sequence"/>
</dbReference>
<accession>A0ABT0BX57</accession>
<name>A0ABT0BX57_9SPHN</name>
<evidence type="ECO:0000313" key="1">
    <source>
        <dbReference type="EMBL" id="MCJ2189269.1"/>
    </source>
</evidence>
<dbReference type="InterPro" id="IPR011990">
    <property type="entry name" value="TPR-like_helical_dom_sf"/>
</dbReference>
<dbReference type="EMBL" id="JALHLG010000087">
    <property type="protein sequence ID" value="MCJ2189269.1"/>
    <property type="molecule type" value="Genomic_DNA"/>
</dbReference>
<sequence length="92" mass="9559">MLQVQGERTGGAAGVALLDRSVAAYEAALRVYTETASPIQWAATQNNLGNVLQVQGERTGGAAGVALLDRSAAAYEAALRVRTETASPVEWA</sequence>
<keyword evidence="2" id="KW-1185">Reference proteome</keyword>
<protein>
    <recommendedName>
        <fullName evidence="3">Tetratricopeptide repeat protein</fullName>
    </recommendedName>
</protein>
<reference evidence="1 2" key="1">
    <citation type="submission" date="2022-04" db="EMBL/GenBank/DDBJ databases">
        <title>Identification of a novel bacterium isolated from mangrove sediments.</title>
        <authorList>
            <person name="Pan X."/>
        </authorList>
    </citation>
    <scope>NUCLEOTIDE SEQUENCE [LARGE SCALE GENOMIC DNA]</scope>
    <source>
        <strain evidence="1 2">B2638</strain>
    </source>
</reference>
<dbReference type="RefSeq" id="WP_243924668.1">
    <property type="nucleotide sequence ID" value="NZ_JALHLG010000087.1"/>
</dbReference>